<name>A0A411YAB8_9ACTN</name>
<dbReference type="PANTHER" id="PTHR34472:SF1">
    <property type="entry name" value="SULFUR CARRIER PROTEIN THIS"/>
    <property type="match status" value="1"/>
</dbReference>
<protein>
    <submittedName>
        <fullName evidence="1">Sulfur carrier protein ThiS</fullName>
    </submittedName>
</protein>
<dbReference type="Gene3D" id="3.10.20.30">
    <property type="match status" value="1"/>
</dbReference>
<reference evidence="1 2" key="1">
    <citation type="submission" date="2019-01" db="EMBL/GenBank/DDBJ databases">
        <title>Egibacter rhizosphaerae EGI 80759T.</title>
        <authorList>
            <person name="Chen D.-D."/>
            <person name="Tian Y."/>
            <person name="Jiao J.-Y."/>
            <person name="Zhang X.-T."/>
            <person name="Zhang Y.-G."/>
            <person name="Zhang Y."/>
            <person name="Xiao M."/>
            <person name="Shu W.-S."/>
            <person name="Li W.-J."/>
        </authorList>
    </citation>
    <scope>NUCLEOTIDE SEQUENCE [LARGE SCALE GENOMIC DNA]</scope>
    <source>
        <strain evidence="1 2">EGI 80759</strain>
    </source>
</reference>
<dbReference type="Pfam" id="PF02597">
    <property type="entry name" value="ThiS"/>
    <property type="match status" value="1"/>
</dbReference>
<accession>A0A411YAB8</accession>
<dbReference type="InterPro" id="IPR012675">
    <property type="entry name" value="Beta-grasp_dom_sf"/>
</dbReference>
<keyword evidence="2" id="KW-1185">Reference proteome</keyword>
<dbReference type="OrthoDB" id="163636at2"/>
<evidence type="ECO:0000313" key="1">
    <source>
        <dbReference type="EMBL" id="QBI18160.1"/>
    </source>
</evidence>
<dbReference type="CDD" id="cd00565">
    <property type="entry name" value="Ubl_ThiS"/>
    <property type="match status" value="1"/>
</dbReference>
<dbReference type="EMBL" id="CP036402">
    <property type="protein sequence ID" value="QBI18160.1"/>
    <property type="molecule type" value="Genomic_DNA"/>
</dbReference>
<dbReference type="NCBIfam" id="TIGR01683">
    <property type="entry name" value="thiS"/>
    <property type="match status" value="1"/>
</dbReference>
<dbReference type="InterPro" id="IPR003749">
    <property type="entry name" value="ThiS/MoaD-like"/>
</dbReference>
<dbReference type="AlphaFoldDB" id="A0A411YAB8"/>
<dbReference type="SUPFAM" id="SSF54285">
    <property type="entry name" value="MoaD/ThiS"/>
    <property type="match status" value="1"/>
</dbReference>
<evidence type="ECO:0000313" key="2">
    <source>
        <dbReference type="Proteomes" id="UP000291469"/>
    </source>
</evidence>
<dbReference type="InterPro" id="IPR016155">
    <property type="entry name" value="Mopterin_synth/thiamin_S_b"/>
</dbReference>
<proteinExistence type="predicted"/>
<sequence length="69" mass="7019">MARIHVNGEPRTVTEGATVADLVTELGQDPERPGVAVAVDGEVVPRGQWTEAALVEGAQVEVVGAAQGG</sequence>
<dbReference type="InterPro" id="IPR010035">
    <property type="entry name" value="Thi_S"/>
</dbReference>
<dbReference type="PANTHER" id="PTHR34472">
    <property type="entry name" value="SULFUR CARRIER PROTEIN THIS"/>
    <property type="match status" value="1"/>
</dbReference>
<dbReference type="RefSeq" id="WP_131153158.1">
    <property type="nucleotide sequence ID" value="NZ_CP036402.1"/>
</dbReference>
<dbReference type="Proteomes" id="UP000291469">
    <property type="component" value="Chromosome"/>
</dbReference>
<organism evidence="1 2">
    <name type="scientific">Egibacter rhizosphaerae</name>
    <dbReference type="NCBI Taxonomy" id="1670831"/>
    <lineage>
        <taxon>Bacteria</taxon>
        <taxon>Bacillati</taxon>
        <taxon>Actinomycetota</taxon>
        <taxon>Nitriliruptoria</taxon>
        <taxon>Egibacterales</taxon>
        <taxon>Egibacteraceae</taxon>
        <taxon>Egibacter</taxon>
    </lineage>
</organism>
<dbReference type="KEGG" id="erz:ER308_00275"/>
<gene>
    <name evidence="1" type="primary">thiS</name>
    <name evidence="1" type="ORF">ER308_00275</name>
</gene>